<dbReference type="OrthoDB" id="1454136at2"/>
<dbReference type="AlphaFoldDB" id="A0A376ENA0"/>
<dbReference type="EMBL" id="CP033920">
    <property type="protein sequence ID" value="AZA47750.1"/>
    <property type="molecule type" value="Genomic_DNA"/>
</dbReference>
<proteinExistence type="predicted"/>
<dbReference type="KEGG" id="ccau:EG346_05895"/>
<organism evidence="2 3">
    <name type="scientific">Chryseobacterium carnipullorum</name>
    <dbReference type="NCBI Taxonomy" id="1124835"/>
    <lineage>
        <taxon>Bacteria</taxon>
        <taxon>Pseudomonadati</taxon>
        <taxon>Bacteroidota</taxon>
        <taxon>Flavobacteriia</taxon>
        <taxon>Flavobacteriales</taxon>
        <taxon>Weeksellaceae</taxon>
        <taxon>Chryseobacterium group</taxon>
        <taxon>Chryseobacterium</taxon>
    </lineage>
</organism>
<evidence type="ECO:0000313" key="4">
    <source>
        <dbReference type="Proteomes" id="UP000273270"/>
    </source>
</evidence>
<name>A0A376ENA0_CHRCU</name>
<reference evidence="1" key="3">
    <citation type="submission" date="2018-11" db="EMBL/GenBank/DDBJ databases">
        <title>Proposal to divide the Flavobacteriaceae and reorganize its genera based on Amino Acid Identity values calculated from whole genome sequences.</title>
        <authorList>
            <person name="Nicholson A.C."/>
            <person name="Gulvik C.A."/>
            <person name="Whitney A.M."/>
            <person name="Humrighouse B.W."/>
            <person name="Bell M."/>
            <person name="Holmes B."/>
            <person name="Steigerwalt A."/>
            <person name="Villarma A."/>
            <person name="Sheth M."/>
            <person name="Batra D."/>
            <person name="Pryor J."/>
            <person name="Bernardet J.-F."/>
            <person name="Hugo C."/>
            <person name="Kampfer P."/>
            <person name="Newman J."/>
            <person name="Mcquiston J.R."/>
        </authorList>
    </citation>
    <scope>NUCLEOTIDE SEQUENCE [LARGE SCALE GENOMIC DNA]</scope>
    <source>
        <strain evidence="1">G0188</strain>
    </source>
</reference>
<dbReference type="Proteomes" id="UP000255224">
    <property type="component" value="Unassembled WGS sequence"/>
</dbReference>
<accession>A0A376ENA0</accession>
<protein>
    <submittedName>
        <fullName evidence="2">Uncharacterized protein</fullName>
    </submittedName>
</protein>
<evidence type="ECO:0000313" key="1">
    <source>
        <dbReference type="EMBL" id="AZA47750.1"/>
    </source>
</evidence>
<dbReference type="Proteomes" id="UP000273270">
    <property type="component" value="Chromosome"/>
</dbReference>
<dbReference type="EMBL" id="UFVQ01000003">
    <property type="protein sequence ID" value="STD11728.1"/>
    <property type="molecule type" value="Genomic_DNA"/>
</dbReference>
<evidence type="ECO:0000313" key="3">
    <source>
        <dbReference type="Proteomes" id="UP000255224"/>
    </source>
</evidence>
<reference evidence="2 3" key="1">
    <citation type="submission" date="2018-06" db="EMBL/GenBank/DDBJ databases">
        <authorList>
            <consortium name="Pathogen Informatics"/>
            <person name="Doyle S."/>
        </authorList>
    </citation>
    <scope>NUCLEOTIDE SEQUENCE [LARGE SCALE GENOMIC DNA]</scope>
    <source>
        <strain evidence="2 3">NCTC13533</strain>
    </source>
</reference>
<dbReference type="RefSeq" id="WP_123877308.1">
    <property type="nucleotide sequence ID" value="NZ_CP033920.1"/>
</dbReference>
<keyword evidence="4" id="KW-1185">Reference proteome</keyword>
<evidence type="ECO:0000313" key="2">
    <source>
        <dbReference type="EMBL" id="STD11728.1"/>
    </source>
</evidence>
<gene>
    <name evidence="1" type="ORF">EG346_05895</name>
    <name evidence="2" type="ORF">NCTC13533_05080</name>
</gene>
<sequence length="114" mass="12244">MKKGKSSKKELDVALSDFERNIGTLTLSEKKKQIFSNFVDTLTLINYNTPNYFEVASSTTGRLFGSCLSATIGFGIAAGCLATIEVGSWGTATVLTCAGYVWASGEWVAACRKK</sequence>
<accession>A0A3G6NGM3</accession>
<reference evidence="4" key="2">
    <citation type="submission" date="2018-11" db="EMBL/GenBank/DDBJ databases">
        <title>Proposal to divide the Flavobacteriaceae and reorganize its genera based on Amino Acid Identity values calculated from whole genome sequences.</title>
        <authorList>
            <person name="Nicholson A.C."/>
            <person name="Gulvik C.A."/>
            <person name="Whitney A.M."/>
            <person name="Humrighouse B.W."/>
            <person name="Bell M."/>
            <person name="Holmes B."/>
            <person name="Steigerwalt A.G."/>
            <person name="Villarma A."/>
            <person name="Sheth M."/>
            <person name="Batra D."/>
            <person name="Pryor J."/>
            <person name="Bernardet J.-F."/>
            <person name="Hugo C."/>
            <person name="Kampfer P."/>
            <person name="Newman J."/>
            <person name="McQuiston J.R."/>
        </authorList>
    </citation>
    <scope>NUCLEOTIDE SEQUENCE [LARGE SCALE GENOMIC DNA]</scope>
    <source>
        <strain evidence="4">G0188</strain>
    </source>
</reference>